<dbReference type="InterPro" id="IPR011037">
    <property type="entry name" value="Pyrv_Knase-like_insert_dom_sf"/>
</dbReference>
<keyword evidence="4" id="KW-1185">Reference proteome</keyword>
<dbReference type="GO" id="GO:0032787">
    <property type="term" value="P:monocarboxylic acid metabolic process"/>
    <property type="evidence" value="ECO:0007669"/>
    <property type="project" value="UniProtKB-ARBA"/>
</dbReference>
<dbReference type="EMBL" id="JANAVB010011394">
    <property type="protein sequence ID" value="KAJ6837585.1"/>
    <property type="molecule type" value="Genomic_DNA"/>
</dbReference>
<dbReference type="AlphaFoldDB" id="A0AAX6I8D0"/>
<accession>A0AAX6I8D0</accession>
<dbReference type="Pfam" id="PF03476">
    <property type="entry name" value="MOSC_N"/>
    <property type="match status" value="1"/>
</dbReference>
<dbReference type="EMBL" id="JANAVB010003599">
    <property type="protein sequence ID" value="KAJ6849298.1"/>
    <property type="molecule type" value="Genomic_DNA"/>
</dbReference>
<dbReference type="SUPFAM" id="SSF50800">
    <property type="entry name" value="PK beta-barrel domain-like"/>
    <property type="match status" value="1"/>
</dbReference>
<evidence type="ECO:0000313" key="2">
    <source>
        <dbReference type="EMBL" id="KAJ6837585.1"/>
    </source>
</evidence>
<reference evidence="3" key="1">
    <citation type="journal article" date="2023" name="GigaByte">
        <title>Genome assembly of the bearded iris, Iris pallida Lam.</title>
        <authorList>
            <person name="Bruccoleri R.E."/>
            <person name="Oakeley E.J."/>
            <person name="Faust A.M.E."/>
            <person name="Altorfer M."/>
            <person name="Dessus-Babus S."/>
            <person name="Burckhardt D."/>
            <person name="Oertli M."/>
            <person name="Naumann U."/>
            <person name="Petersen F."/>
            <person name="Wong J."/>
        </authorList>
    </citation>
    <scope>NUCLEOTIDE SEQUENCE</scope>
    <source>
        <strain evidence="3">GSM-AAB239-AS_SAM_17_03QT</strain>
    </source>
</reference>
<organism evidence="3 4">
    <name type="scientific">Iris pallida</name>
    <name type="common">Sweet iris</name>
    <dbReference type="NCBI Taxonomy" id="29817"/>
    <lineage>
        <taxon>Eukaryota</taxon>
        <taxon>Viridiplantae</taxon>
        <taxon>Streptophyta</taxon>
        <taxon>Embryophyta</taxon>
        <taxon>Tracheophyta</taxon>
        <taxon>Spermatophyta</taxon>
        <taxon>Magnoliopsida</taxon>
        <taxon>Liliopsida</taxon>
        <taxon>Asparagales</taxon>
        <taxon>Iridaceae</taxon>
        <taxon>Iridoideae</taxon>
        <taxon>Irideae</taxon>
        <taxon>Iris</taxon>
    </lineage>
</organism>
<dbReference type="GO" id="GO:0030170">
    <property type="term" value="F:pyridoxal phosphate binding"/>
    <property type="evidence" value="ECO:0007669"/>
    <property type="project" value="InterPro"/>
</dbReference>
<protein>
    <submittedName>
        <fullName evidence="3">Mitochondrial amidoxime reducing component 2-like</fullName>
    </submittedName>
</protein>
<dbReference type="PROSITE" id="PS51340">
    <property type="entry name" value="MOSC"/>
    <property type="match status" value="1"/>
</dbReference>
<proteinExistence type="predicted"/>
<dbReference type="SUPFAM" id="SSF141673">
    <property type="entry name" value="MOSC N-terminal domain-like"/>
    <property type="match status" value="1"/>
</dbReference>
<dbReference type="GO" id="GO:0030151">
    <property type="term" value="F:molybdenum ion binding"/>
    <property type="evidence" value="ECO:0007669"/>
    <property type="project" value="InterPro"/>
</dbReference>
<evidence type="ECO:0000313" key="4">
    <source>
        <dbReference type="Proteomes" id="UP001140949"/>
    </source>
</evidence>
<feature type="domain" description="MOSC" evidence="1">
    <location>
        <begin position="161"/>
        <end position="321"/>
    </location>
</feature>
<dbReference type="InterPro" id="IPR005302">
    <property type="entry name" value="MoCF_Sase_C"/>
</dbReference>
<dbReference type="PANTHER" id="PTHR14237:SF19">
    <property type="entry name" value="MITOCHONDRIAL AMIDOXIME REDUCING COMPONENT 1"/>
    <property type="match status" value="1"/>
</dbReference>
<sequence>MEKASSFLSSILGRSSSGAGAGGGPSEPSAAAATVTSIVVYPIKSCRGISVPRAPVSSTGFRWDRQWLVVNSKGRACTQRTDPKLALVEVELPVNAFDEDWEPTESSYLVMRAPGMDALKVPLCKACDAVDGISVWEWSGSAFDEGTEASTWLSNYLGKPSRLVRFNTSSETRPVDPNYAQGHTTMFSDCFPFLVISQGSLNTLNELLQEPVLINRFRPNIVVDGCEPFSEDIWKSIKINKLTFHGVKLCSRCKVPTINQENGIAGVEPTETLIKFRSDHVLNLNKKKQGTVYFGQNLVCKESLASGKGKCLSVGDQIFVLEEFASCASAAV</sequence>
<dbReference type="GO" id="GO:0003824">
    <property type="term" value="F:catalytic activity"/>
    <property type="evidence" value="ECO:0007669"/>
    <property type="project" value="InterPro"/>
</dbReference>
<comment type="caution">
    <text evidence="3">The sequence shown here is derived from an EMBL/GenBank/DDBJ whole genome shotgun (WGS) entry which is preliminary data.</text>
</comment>
<dbReference type="Proteomes" id="UP001140949">
    <property type="component" value="Unassembled WGS sequence"/>
</dbReference>
<evidence type="ECO:0000259" key="1">
    <source>
        <dbReference type="PROSITE" id="PS51340"/>
    </source>
</evidence>
<dbReference type="Pfam" id="PF03473">
    <property type="entry name" value="MOSC"/>
    <property type="match status" value="1"/>
</dbReference>
<name>A0AAX6I8D0_IRIPA</name>
<evidence type="ECO:0000313" key="3">
    <source>
        <dbReference type="EMBL" id="KAJ6849298.1"/>
    </source>
</evidence>
<gene>
    <name evidence="2" type="ORF">M6B38_119640</name>
    <name evidence="3" type="ORF">M6B38_269915</name>
</gene>
<reference evidence="3" key="2">
    <citation type="submission" date="2023-04" db="EMBL/GenBank/DDBJ databases">
        <authorList>
            <person name="Bruccoleri R.E."/>
            <person name="Oakeley E.J."/>
            <person name="Faust A.-M."/>
            <person name="Dessus-Babus S."/>
            <person name="Altorfer M."/>
            <person name="Burckhardt D."/>
            <person name="Oertli M."/>
            <person name="Naumann U."/>
            <person name="Petersen F."/>
            <person name="Wong J."/>
        </authorList>
    </citation>
    <scope>NUCLEOTIDE SEQUENCE</scope>
    <source>
        <strain evidence="3">GSM-AAB239-AS_SAM_17_03QT</strain>
        <tissue evidence="3">Leaf</tissue>
    </source>
</reference>
<dbReference type="InterPro" id="IPR005303">
    <property type="entry name" value="MOCOS_middle"/>
</dbReference>
<dbReference type="PANTHER" id="PTHR14237">
    <property type="entry name" value="MOLYBDOPTERIN COFACTOR SULFURASE MOSC"/>
    <property type="match status" value="1"/>
</dbReference>